<evidence type="ECO:0000313" key="3">
    <source>
        <dbReference type="Proteomes" id="UP001217089"/>
    </source>
</evidence>
<sequence>MATTTHIIPPVGLPTTSPVKSFGGKKAPAGLITITDEDDILSTSPRSHLGKKSLPGFMTLNDDDLPIQAPKSYVNGKKAPTSSSILTINDDDVHLSGHKLTGGKKAPSGFNLSILNEDDTSKPYVNNHSVNGAKRVAPGPLVTTSDEEESDSLPPTPRSSVTRSPSVTSPTCTEEQQHAHEAYEHDHDYENVASPGGSSTSSGPVYVRQPGFKQHAHEVKKLKKKKTLIDVEDGLRRRAPTPPKLKPRREPVPMRRRALPQSFWKQPNVPNQVSPANLFPSLPPLCSREAELDITDLLLKHLFAGVVDDKKNPPALKRGRPRKLNLPTKPTNTKALISGEDPYIVDAVTEKFFPTLSLESRQGNGSIGNSSLQLITLKEGDKSVTLPSLSIEQNYSQIIPFFHTIRANQVRLKINNLIEDLVNERNNQIQPFNLEQVLAVIKQYRGLLIQV</sequence>
<reference evidence="2 3" key="1">
    <citation type="submission" date="2022-12" db="EMBL/GenBank/DDBJ databases">
        <title>Chromosome-level genome of Tegillarca granosa.</title>
        <authorList>
            <person name="Kim J."/>
        </authorList>
    </citation>
    <scope>NUCLEOTIDE SEQUENCE [LARGE SCALE GENOMIC DNA]</scope>
    <source>
        <strain evidence="2">Teg-2019</strain>
        <tissue evidence="2">Adductor muscle</tissue>
    </source>
</reference>
<gene>
    <name evidence="2" type="ORF">KUTeg_002217</name>
</gene>
<feature type="region of interest" description="Disordered" evidence="1">
    <location>
        <begin position="120"/>
        <end position="180"/>
    </location>
</feature>
<feature type="region of interest" description="Disordered" evidence="1">
    <location>
        <begin position="189"/>
        <end position="208"/>
    </location>
</feature>
<feature type="region of interest" description="Disordered" evidence="1">
    <location>
        <begin position="1"/>
        <end position="24"/>
    </location>
</feature>
<name>A0ABQ9FTT5_TEGGR</name>
<protein>
    <submittedName>
        <fullName evidence="2">Uncharacterized protein</fullName>
    </submittedName>
</protein>
<feature type="compositionally biased region" description="Low complexity" evidence="1">
    <location>
        <begin position="158"/>
        <end position="174"/>
    </location>
</feature>
<evidence type="ECO:0000256" key="1">
    <source>
        <dbReference type="SAM" id="MobiDB-lite"/>
    </source>
</evidence>
<organism evidence="2 3">
    <name type="scientific">Tegillarca granosa</name>
    <name type="common">Malaysian cockle</name>
    <name type="synonym">Anadara granosa</name>
    <dbReference type="NCBI Taxonomy" id="220873"/>
    <lineage>
        <taxon>Eukaryota</taxon>
        <taxon>Metazoa</taxon>
        <taxon>Spiralia</taxon>
        <taxon>Lophotrochozoa</taxon>
        <taxon>Mollusca</taxon>
        <taxon>Bivalvia</taxon>
        <taxon>Autobranchia</taxon>
        <taxon>Pteriomorphia</taxon>
        <taxon>Arcoida</taxon>
        <taxon>Arcoidea</taxon>
        <taxon>Arcidae</taxon>
        <taxon>Tegillarca</taxon>
    </lineage>
</organism>
<dbReference type="EMBL" id="JARBDR010000141">
    <property type="protein sequence ID" value="KAJ8320630.1"/>
    <property type="molecule type" value="Genomic_DNA"/>
</dbReference>
<evidence type="ECO:0000313" key="2">
    <source>
        <dbReference type="EMBL" id="KAJ8320630.1"/>
    </source>
</evidence>
<dbReference type="InterPro" id="IPR053819">
    <property type="entry name" value="TEADIR3_omega_loop"/>
</dbReference>
<feature type="region of interest" description="Disordered" evidence="1">
    <location>
        <begin position="313"/>
        <end position="332"/>
    </location>
</feature>
<feature type="compositionally biased region" description="Low complexity" evidence="1">
    <location>
        <begin position="194"/>
        <end position="204"/>
    </location>
</feature>
<dbReference type="Proteomes" id="UP001217089">
    <property type="component" value="Unassembled WGS sequence"/>
</dbReference>
<comment type="caution">
    <text evidence="2">The sequence shown here is derived from an EMBL/GenBank/DDBJ whole genome shotgun (WGS) entry which is preliminary data.</text>
</comment>
<keyword evidence="3" id="KW-1185">Reference proteome</keyword>
<dbReference type="Pfam" id="PF15238">
    <property type="entry name" value="TEADIR3"/>
    <property type="match status" value="1"/>
</dbReference>
<proteinExistence type="predicted"/>
<accession>A0ABQ9FTT5</accession>